<comment type="cofactor">
    <cofactor evidence="1">
        <name>Zn(2+)</name>
        <dbReference type="ChEBI" id="CHEBI:29105"/>
    </cofactor>
</comment>
<evidence type="ECO:0000313" key="8">
    <source>
        <dbReference type="Proteomes" id="UP001499843"/>
    </source>
</evidence>
<evidence type="ECO:0000256" key="1">
    <source>
        <dbReference type="ARBA" id="ARBA00001947"/>
    </source>
</evidence>
<comment type="caution">
    <text evidence="7">The sequence shown here is derived from an EMBL/GenBank/DDBJ whole genome shotgun (WGS) entry which is preliminary data.</text>
</comment>
<evidence type="ECO:0000256" key="2">
    <source>
        <dbReference type="ARBA" id="ARBA00007749"/>
    </source>
</evidence>
<dbReference type="EMBL" id="BAAAQX010000006">
    <property type="protein sequence ID" value="GAA2207349.1"/>
    <property type="molecule type" value="Genomic_DNA"/>
</dbReference>
<keyword evidence="4" id="KW-0378">Hydrolase</keyword>
<dbReference type="CDD" id="cd07729">
    <property type="entry name" value="AHL_lactonase_MBL-fold"/>
    <property type="match status" value="1"/>
</dbReference>
<organism evidence="7 8">
    <name type="scientific">Nonomuraea monospora</name>
    <dbReference type="NCBI Taxonomy" id="568818"/>
    <lineage>
        <taxon>Bacteria</taxon>
        <taxon>Bacillati</taxon>
        <taxon>Actinomycetota</taxon>
        <taxon>Actinomycetes</taxon>
        <taxon>Streptosporangiales</taxon>
        <taxon>Streptosporangiaceae</taxon>
        <taxon>Nonomuraea</taxon>
    </lineage>
</organism>
<proteinExistence type="inferred from homology"/>
<dbReference type="Gene3D" id="3.60.15.10">
    <property type="entry name" value="Ribonuclease Z/Hydroxyacylglutathione hydrolase-like"/>
    <property type="match status" value="1"/>
</dbReference>
<dbReference type="SMART" id="SM00849">
    <property type="entry name" value="Lactamase_B"/>
    <property type="match status" value="1"/>
</dbReference>
<name>A0ABN3CDM8_9ACTN</name>
<evidence type="ECO:0000256" key="4">
    <source>
        <dbReference type="ARBA" id="ARBA00022801"/>
    </source>
</evidence>
<dbReference type="InterPro" id="IPR036866">
    <property type="entry name" value="RibonucZ/Hydroxyglut_hydro"/>
</dbReference>
<protein>
    <submittedName>
        <fullName evidence="7">N-acyl homoserine lactonase family protein</fullName>
    </submittedName>
</protein>
<evidence type="ECO:0000259" key="6">
    <source>
        <dbReference type="SMART" id="SM00849"/>
    </source>
</evidence>
<dbReference type="InterPro" id="IPR051013">
    <property type="entry name" value="MBL_superfamily_lactonases"/>
</dbReference>
<dbReference type="Pfam" id="PF00753">
    <property type="entry name" value="Lactamase_B"/>
    <property type="match status" value="1"/>
</dbReference>
<accession>A0ABN3CDM8</accession>
<evidence type="ECO:0000256" key="5">
    <source>
        <dbReference type="ARBA" id="ARBA00022833"/>
    </source>
</evidence>
<dbReference type="PANTHER" id="PTHR42978:SF7">
    <property type="entry name" value="METALLO-HYDROLASE RV2300C-RELATED"/>
    <property type="match status" value="1"/>
</dbReference>
<feature type="domain" description="Metallo-beta-lactamase" evidence="6">
    <location>
        <begin position="39"/>
        <end position="239"/>
    </location>
</feature>
<gene>
    <name evidence="7" type="ORF">GCM10009850_028070</name>
</gene>
<evidence type="ECO:0000313" key="7">
    <source>
        <dbReference type="EMBL" id="GAA2207349.1"/>
    </source>
</evidence>
<sequence length="261" mass="28836">MTATHEVYAVKFGQHPSGKHGEYFYGSAAEPMDEPAQLDYFVWLIRSPGQDIVFDAGFTAETAARRRREHWYAPSRALADLGVDRTAVPYVILSHFHYDHVGDVEAFTGARFVVQAREMAFWTGRHAARHEFRRLVEREDIQRLAGYGLDGRLLYVDGEREVVPGVRVHHVGGHTAGLQIVSVATARGTVVLAADAAHLYANVEDDAPFGVLTDLPAMYDTFDLMRGLATSPDLIVPGHDPAVLTRFDPVDGLDGRAVRIA</sequence>
<dbReference type="RefSeq" id="WP_344474448.1">
    <property type="nucleotide sequence ID" value="NZ_BAAAQX010000006.1"/>
</dbReference>
<evidence type="ECO:0000256" key="3">
    <source>
        <dbReference type="ARBA" id="ARBA00022723"/>
    </source>
</evidence>
<comment type="similarity">
    <text evidence="2">Belongs to the metallo-beta-lactamase superfamily.</text>
</comment>
<dbReference type="PANTHER" id="PTHR42978">
    <property type="entry name" value="QUORUM-QUENCHING LACTONASE YTNP-RELATED-RELATED"/>
    <property type="match status" value="1"/>
</dbReference>
<reference evidence="7 8" key="1">
    <citation type="journal article" date="2019" name="Int. J. Syst. Evol. Microbiol.">
        <title>The Global Catalogue of Microorganisms (GCM) 10K type strain sequencing project: providing services to taxonomists for standard genome sequencing and annotation.</title>
        <authorList>
            <consortium name="The Broad Institute Genomics Platform"/>
            <consortium name="The Broad Institute Genome Sequencing Center for Infectious Disease"/>
            <person name="Wu L."/>
            <person name="Ma J."/>
        </authorList>
    </citation>
    <scope>NUCLEOTIDE SEQUENCE [LARGE SCALE GENOMIC DNA]</scope>
    <source>
        <strain evidence="7 8">JCM 16114</strain>
    </source>
</reference>
<keyword evidence="8" id="KW-1185">Reference proteome</keyword>
<keyword evidence="5" id="KW-0862">Zinc</keyword>
<dbReference type="SUPFAM" id="SSF56281">
    <property type="entry name" value="Metallo-hydrolase/oxidoreductase"/>
    <property type="match status" value="1"/>
</dbReference>
<dbReference type="Proteomes" id="UP001499843">
    <property type="component" value="Unassembled WGS sequence"/>
</dbReference>
<keyword evidence="3" id="KW-0479">Metal-binding</keyword>
<dbReference type="InterPro" id="IPR001279">
    <property type="entry name" value="Metallo-B-lactamas"/>
</dbReference>